<dbReference type="AlphaFoldDB" id="A0A482WIW5"/>
<dbReference type="Gene3D" id="3.90.1150.10">
    <property type="entry name" value="Aspartate Aminotransferase, domain 1"/>
    <property type="match status" value="1"/>
</dbReference>
<dbReference type="EC" id="2.6.1.2" evidence="12"/>
<evidence type="ECO:0000256" key="2">
    <source>
        <dbReference type="ARBA" id="ARBA00004496"/>
    </source>
</evidence>
<dbReference type="Gene3D" id="1.10.287.1970">
    <property type="match status" value="1"/>
</dbReference>
<dbReference type="PANTHER" id="PTHR11751:SF29">
    <property type="entry name" value="ALANINE TRANSAMINASE"/>
    <property type="match status" value="1"/>
</dbReference>
<comment type="similarity">
    <text evidence="11">Belongs to the class-I pyridoxal-phosphate-dependent aminotransferase family. Alanine aminotransferase subfamily.</text>
</comment>
<keyword evidence="5" id="KW-0597">Phosphoprotein</keyword>
<dbReference type="GO" id="GO:0030170">
    <property type="term" value="F:pyridoxal phosphate binding"/>
    <property type="evidence" value="ECO:0007669"/>
    <property type="project" value="InterPro"/>
</dbReference>
<evidence type="ECO:0000256" key="15">
    <source>
        <dbReference type="ARBA" id="ARBA00074120"/>
    </source>
</evidence>
<evidence type="ECO:0000256" key="17">
    <source>
        <dbReference type="ARBA" id="ARBA00080231"/>
    </source>
</evidence>
<comment type="subunit">
    <text evidence="3">Homodimer.</text>
</comment>
<comment type="catalytic activity">
    <reaction evidence="13">
        <text>L-alanine + 2-oxoglutarate = pyruvate + L-glutamate</text>
        <dbReference type="Rhea" id="RHEA:19453"/>
        <dbReference type="ChEBI" id="CHEBI:15361"/>
        <dbReference type="ChEBI" id="CHEBI:16810"/>
        <dbReference type="ChEBI" id="CHEBI:29985"/>
        <dbReference type="ChEBI" id="CHEBI:57972"/>
        <dbReference type="EC" id="2.6.1.2"/>
    </reaction>
</comment>
<dbReference type="SMR" id="A0A482WIW5"/>
<reference evidence="20 21" key="1">
    <citation type="journal article" date="2017" name="Gigascience">
        <title>Genome sequence of the small brown planthopper, Laodelphax striatellus.</title>
        <authorList>
            <person name="Zhu J."/>
            <person name="Jiang F."/>
            <person name="Wang X."/>
            <person name="Yang P."/>
            <person name="Bao Y."/>
            <person name="Zhao W."/>
            <person name="Wang W."/>
            <person name="Lu H."/>
            <person name="Wang Q."/>
            <person name="Cui N."/>
            <person name="Li J."/>
            <person name="Chen X."/>
            <person name="Luo L."/>
            <person name="Yu J."/>
            <person name="Kang L."/>
            <person name="Cui F."/>
        </authorList>
    </citation>
    <scope>NUCLEOTIDE SEQUENCE [LARGE SCALE GENOMIC DNA]</scope>
    <source>
        <strain evidence="20">Lst14</strain>
    </source>
</reference>
<evidence type="ECO:0000256" key="3">
    <source>
        <dbReference type="ARBA" id="ARBA00011738"/>
    </source>
</evidence>
<evidence type="ECO:0000313" key="20">
    <source>
        <dbReference type="EMBL" id="RZF33467.1"/>
    </source>
</evidence>
<dbReference type="InterPro" id="IPR045088">
    <property type="entry name" value="ALAT1/2-like"/>
</dbReference>
<dbReference type="InterPro" id="IPR015421">
    <property type="entry name" value="PyrdxlP-dep_Trfase_major"/>
</dbReference>
<dbReference type="EMBL" id="QKKF02033837">
    <property type="protein sequence ID" value="RZF33467.1"/>
    <property type="molecule type" value="Genomic_DNA"/>
</dbReference>
<evidence type="ECO:0000256" key="5">
    <source>
        <dbReference type="ARBA" id="ARBA00022553"/>
    </source>
</evidence>
<evidence type="ECO:0000256" key="12">
    <source>
        <dbReference type="ARBA" id="ARBA00026106"/>
    </source>
</evidence>
<dbReference type="InterPro" id="IPR004839">
    <property type="entry name" value="Aminotransferase_I/II_large"/>
</dbReference>
<comment type="caution">
    <text evidence="20">The sequence shown here is derived from an EMBL/GenBank/DDBJ whole genome shotgun (WGS) entry which is preliminary data.</text>
</comment>
<comment type="cofactor">
    <cofactor evidence="1">
        <name>pyridoxal 5'-phosphate</name>
        <dbReference type="ChEBI" id="CHEBI:597326"/>
    </cofactor>
</comment>
<dbReference type="PANTHER" id="PTHR11751">
    <property type="entry name" value="ALANINE AMINOTRANSFERASE"/>
    <property type="match status" value="1"/>
</dbReference>
<dbReference type="OrthoDB" id="1732682at2759"/>
<keyword evidence="9" id="KW-0007">Acetylation</keyword>
<dbReference type="InterPro" id="IPR015422">
    <property type="entry name" value="PyrdxlP-dep_Trfase_small"/>
</dbReference>
<evidence type="ECO:0000259" key="19">
    <source>
        <dbReference type="Pfam" id="PF00155"/>
    </source>
</evidence>
<keyword evidence="7" id="KW-0808">Transferase</keyword>
<evidence type="ECO:0000256" key="14">
    <source>
        <dbReference type="ARBA" id="ARBA00059280"/>
    </source>
</evidence>
<evidence type="ECO:0000313" key="21">
    <source>
        <dbReference type="Proteomes" id="UP000291343"/>
    </source>
</evidence>
<keyword evidence="21" id="KW-1185">Reference proteome</keyword>
<dbReference type="GO" id="GO:0004021">
    <property type="term" value="F:L-alanine:2-oxoglutarate aminotransferase activity"/>
    <property type="evidence" value="ECO:0007669"/>
    <property type="project" value="UniProtKB-EC"/>
</dbReference>
<evidence type="ECO:0000256" key="1">
    <source>
        <dbReference type="ARBA" id="ARBA00001933"/>
    </source>
</evidence>
<dbReference type="SUPFAM" id="SSF53383">
    <property type="entry name" value="PLP-dependent transferases"/>
    <property type="match status" value="1"/>
</dbReference>
<dbReference type="CDD" id="cd00609">
    <property type="entry name" value="AAT_like"/>
    <property type="match status" value="1"/>
</dbReference>
<dbReference type="Proteomes" id="UP000291343">
    <property type="component" value="Unassembled WGS sequence"/>
</dbReference>
<evidence type="ECO:0000256" key="6">
    <source>
        <dbReference type="ARBA" id="ARBA00022576"/>
    </source>
</evidence>
<evidence type="ECO:0000256" key="16">
    <source>
        <dbReference type="ARBA" id="ARBA00076222"/>
    </source>
</evidence>
<evidence type="ECO:0000256" key="10">
    <source>
        <dbReference type="ARBA" id="ARBA00025708"/>
    </source>
</evidence>
<keyword evidence="6" id="KW-0032">Aminotransferase</keyword>
<sequence length="536" mass="60311">MSKFKMSYFVSNNYQVMKLRMVCPLLSTKSESLLWNFNILRKQHNEPCRNKKKICKIPILTTDTMQEEISKLGDGDRGNIMEQAKQIMKNIAKGKKTSFCSVIEADNDDMHAAGTTPITFLRQVLVLCMYPSLLEDSRFSEDAKCRAKCILSSIKGSSLGTCPHHLGLPLIREQIAEFISKRDSGVKSDPNNLILHNSTHDAIKNTLKLFARTIEGKPTGVLLPIPHPPIYSALLSELGLYELGYQLNEKKNWTFNKKQLEKSLAEAQCHSVPRVIVAVNPGNPTGQVFSRQNVTEIIKFAHKEKLFILADEIYQENVYSETSEFYSFKKVKHELGPPFDKMELASFISASKGIYGECGLSGCCVEFDEIDECVREQIKRSQSNLLGPNMVSQVVLSCMAQPPTEENDSFELYLREKCCILTGLMQKAKLVSDRLNAIPGITIVPIEGGLSGYGKIELPKLAIDDANSKKLDPSELWCKTMLEKTGIRFTPGTAFGQIPDSYYFKISFVEPFETLENIMDAIKQNHLAFIKSFKKK</sequence>
<evidence type="ECO:0000256" key="7">
    <source>
        <dbReference type="ARBA" id="ARBA00022679"/>
    </source>
</evidence>
<feature type="domain" description="Aminotransferase class I/classII large" evidence="19">
    <location>
        <begin position="155"/>
        <end position="522"/>
    </location>
</feature>
<dbReference type="GO" id="GO:0005737">
    <property type="term" value="C:cytoplasm"/>
    <property type="evidence" value="ECO:0007669"/>
    <property type="project" value="UniProtKB-SubCell"/>
</dbReference>
<keyword evidence="8" id="KW-0663">Pyridoxal phosphate</keyword>
<dbReference type="Pfam" id="PF00155">
    <property type="entry name" value="Aminotran_1_2"/>
    <property type="match status" value="1"/>
</dbReference>
<evidence type="ECO:0000256" key="13">
    <source>
        <dbReference type="ARBA" id="ARBA00047412"/>
    </source>
</evidence>
<dbReference type="FunFam" id="1.10.287.1970:FF:000001">
    <property type="entry name" value="Alanine aminotransferase 2"/>
    <property type="match status" value="1"/>
</dbReference>
<accession>A0A482WIW5</accession>
<protein>
    <recommendedName>
        <fullName evidence="15">Alanine aminotransferase 1</fullName>
        <ecNumber evidence="12">2.6.1.2</ecNumber>
    </recommendedName>
    <alternativeName>
        <fullName evidence="17">Glutamate pyruvate transaminase 1</fullName>
    </alternativeName>
    <alternativeName>
        <fullName evidence="16">Glutamic--alanine transaminase 1</fullName>
    </alternativeName>
    <alternativeName>
        <fullName evidence="18">Glutamic--pyruvic transaminase 1</fullName>
    </alternativeName>
</protein>
<keyword evidence="4" id="KW-0963">Cytoplasm</keyword>
<evidence type="ECO:0000256" key="18">
    <source>
        <dbReference type="ARBA" id="ARBA00082842"/>
    </source>
</evidence>
<comment type="pathway">
    <text evidence="10">Amino-acid degradation; L-alanine degradation via transaminase pathway; pyruvate from L-alanine: step 1/1.</text>
</comment>
<dbReference type="FunFam" id="3.40.640.10:FF:000236">
    <property type="entry name" value="Alanine aminotransferase 2"/>
    <property type="match status" value="1"/>
</dbReference>
<dbReference type="UniPathway" id="UPA00528">
    <property type="reaction ID" value="UER00586"/>
</dbReference>
<name>A0A482WIW5_LAOST</name>
<comment type="subcellular location">
    <subcellularLocation>
        <location evidence="2">Cytoplasm</location>
    </subcellularLocation>
</comment>
<dbReference type="STRING" id="195883.A0A482WIW5"/>
<evidence type="ECO:0000256" key="8">
    <source>
        <dbReference type="ARBA" id="ARBA00022898"/>
    </source>
</evidence>
<evidence type="ECO:0000256" key="9">
    <source>
        <dbReference type="ARBA" id="ARBA00022990"/>
    </source>
</evidence>
<dbReference type="Gene3D" id="3.40.640.10">
    <property type="entry name" value="Type I PLP-dependent aspartate aminotransferase-like (Major domain)"/>
    <property type="match status" value="1"/>
</dbReference>
<dbReference type="InterPro" id="IPR015424">
    <property type="entry name" value="PyrdxlP-dep_Trfase"/>
</dbReference>
<comment type="function">
    <text evidence="14">Catalyzes the reversible transamination between alanine and 2-oxoglutarate to form pyruvate and glutamate. Participates in cellular nitrogen metabolism and also in liver gluconeogenesis starting with precursors transported from skeletal muscles.</text>
</comment>
<organism evidence="20 21">
    <name type="scientific">Laodelphax striatellus</name>
    <name type="common">Small brown planthopper</name>
    <name type="synonym">Delphax striatella</name>
    <dbReference type="NCBI Taxonomy" id="195883"/>
    <lineage>
        <taxon>Eukaryota</taxon>
        <taxon>Metazoa</taxon>
        <taxon>Ecdysozoa</taxon>
        <taxon>Arthropoda</taxon>
        <taxon>Hexapoda</taxon>
        <taxon>Insecta</taxon>
        <taxon>Pterygota</taxon>
        <taxon>Neoptera</taxon>
        <taxon>Paraneoptera</taxon>
        <taxon>Hemiptera</taxon>
        <taxon>Auchenorrhyncha</taxon>
        <taxon>Fulgoroidea</taxon>
        <taxon>Delphacidae</taxon>
        <taxon>Criomorphinae</taxon>
        <taxon>Laodelphax</taxon>
    </lineage>
</organism>
<evidence type="ECO:0000256" key="4">
    <source>
        <dbReference type="ARBA" id="ARBA00022490"/>
    </source>
</evidence>
<gene>
    <name evidence="20" type="ORF">LSTR_LSTR010123</name>
</gene>
<proteinExistence type="inferred from homology"/>
<dbReference type="InParanoid" id="A0A482WIW5"/>
<dbReference type="GO" id="GO:0042853">
    <property type="term" value="P:L-alanine catabolic process"/>
    <property type="evidence" value="ECO:0007669"/>
    <property type="project" value="UniProtKB-UniPathway"/>
</dbReference>
<evidence type="ECO:0000256" key="11">
    <source>
        <dbReference type="ARBA" id="ARBA00025785"/>
    </source>
</evidence>